<dbReference type="EMBL" id="OV651813">
    <property type="protein sequence ID" value="CAH1099141.1"/>
    <property type="molecule type" value="Genomic_DNA"/>
</dbReference>
<evidence type="ECO:0000313" key="9">
    <source>
        <dbReference type="Proteomes" id="UP001153636"/>
    </source>
</evidence>
<dbReference type="Proteomes" id="UP001153636">
    <property type="component" value="Chromosome 1"/>
</dbReference>
<evidence type="ECO:0000313" key="8">
    <source>
        <dbReference type="EMBL" id="CAH1099141.1"/>
    </source>
</evidence>
<dbReference type="InterPro" id="IPR045242">
    <property type="entry name" value="Syntaxin"/>
</dbReference>
<dbReference type="GO" id="GO:0012505">
    <property type="term" value="C:endomembrane system"/>
    <property type="evidence" value="ECO:0007669"/>
    <property type="project" value="TreeGrafter"/>
</dbReference>
<accession>A0A9P0G5X0</accession>
<dbReference type="Pfam" id="PF05739">
    <property type="entry name" value="SNARE"/>
    <property type="match status" value="1"/>
</dbReference>
<dbReference type="AlphaFoldDB" id="A0A9P0G5X0"/>
<dbReference type="PANTHER" id="PTHR19957:SF124">
    <property type="entry name" value="SYNTAXIN-8"/>
    <property type="match status" value="1"/>
</dbReference>
<dbReference type="GO" id="GO:0031201">
    <property type="term" value="C:SNARE complex"/>
    <property type="evidence" value="ECO:0007669"/>
    <property type="project" value="TreeGrafter"/>
</dbReference>
<dbReference type="GO" id="GO:0048278">
    <property type="term" value="P:vesicle docking"/>
    <property type="evidence" value="ECO:0007669"/>
    <property type="project" value="TreeGrafter"/>
</dbReference>
<evidence type="ECO:0000256" key="3">
    <source>
        <dbReference type="ARBA" id="ARBA00023054"/>
    </source>
</evidence>
<evidence type="ECO:0000256" key="2">
    <source>
        <dbReference type="ARBA" id="ARBA00022448"/>
    </source>
</evidence>
<dbReference type="OrthoDB" id="428895at2759"/>
<gene>
    <name evidence="8" type="ORF">PSYICH_LOCUS1068</name>
</gene>
<feature type="transmembrane region" description="Helical" evidence="6">
    <location>
        <begin position="213"/>
        <end position="230"/>
    </location>
</feature>
<dbReference type="SMART" id="SM00397">
    <property type="entry name" value="t_SNARE"/>
    <property type="match status" value="1"/>
</dbReference>
<dbReference type="PROSITE" id="PS50192">
    <property type="entry name" value="T_SNARE"/>
    <property type="match status" value="1"/>
</dbReference>
<sequence>MALLFLEEDPWLLEHDSCEKLHRDIMEQLTIRQKHPRNSDKYSQLSANIRLRLKQYNNEVSQLNQKLDVTSKSSSITSAESERRTRQIEILHSKGIQMQKMFDEQVAVKSLEDRRELIGIGTANLDIAPSTSYSINDLKETQKRMLGEQDQGLENLSKIISRQKDIAHTISNEVDYHNEILDDLGTQIDRTDTNVRNETRHIDVVDRKDKTCVYWVIIILLFMSILIVVCI</sequence>
<dbReference type="CDD" id="cd15852">
    <property type="entry name" value="SNARE_Syntaxin8"/>
    <property type="match status" value="1"/>
</dbReference>
<feature type="coiled-coil region" evidence="5">
    <location>
        <begin position="46"/>
        <end position="73"/>
    </location>
</feature>
<reference evidence="8" key="1">
    <citation type="submission" date="2022-01" db="EMBL/GenBank/DDBJ databases">
        <authorList>
            <person name="King R."/>
        </authorList>
    </citation>
    <scope>NUCLEOTIDE SEQUENCE</scope>
</reference>
<dbReference type="PANTHER" id="PTHR19957">
    <property type="entry name" value="SYNTAXIN"/>
    <property type="match status" value="1"/>
</dbReference>
<dbReference type="SUPFAM" id="SSF58038">
    <property type="entry name" value="SNARE fusion complex"/>
    <property type="match status" value="1"/>
</dbReference>
<dbReference type="GO" id="GO:0006906">
    <property type="term" value="P:vesicle fusion"/>
    <property type="evidence" value="ECO:0007669"/>
    <property type="project" value="TreeGrafter"/>
</dbReference>
<organism evidence="8 9">
    <name type="scientific">Psylliodes chrysocephalus</name>
    <dbReference type="NCBI Taxonomy" id="3402493"/>
    <lineage>
        <taxon>Eukaryota</taxon>
        <taxon>Metazoa</taxon>
        <taxon>Ecdysozoa</taxon>
        <taxon>Arthropoda</taxon>
        <taxon>Hexapoda</taxon>
        <taxon>Insecta</taxon>
        <taxon>Pterygota</taxon>
        <taxon>Neoptera</taxon>
        <taxon>Endopterygota</taxon>
        <taxon>Coleoptera</taxon>
        <taxon>Polyphaga</taxon>
        <taxon>Cucujiformia</taxon>
        <taxon>Chrysomeloidea</taxon>
        <taxon>Chrysomelidae</taxon>
        <taxon>Galerucinae</taxon>
        <taxon>Alticini</taxon>
        <taxon>Psylliodes</taxon>
    </lineage>
</organism>
<dbReference type="GO" id="GO:0000149">
    <property type="term" value="F:SNARE binding"/>
    <property type="evidence" value="ECO:0007669"/>
    <property type="project" value="TreeGrafter"/>
</dbReference>
<evidence type="ECO:0000256" key="6">
    <source>
        <dbReference type="SAM" id="Phobius"/>
    </source>
</evidence>
<proteinExistence type="predicted"/>
<dbReference type="GO" id="GO:0006886">
    <property type="term" value="P:intracellular protein transport"/>
    <property type="evidence" value="ECO:0007669"/>
    <property type="project" value="TreeGrafter"/>
</dbReference>
<evidence type="ECO:0000256" key="1">
    <source>
        <dbReference type="ARBA" id="ARBA00004370"/>
    </source>
</evidence>
<keyword evidence="6" id="KW-0812">Transmembrane</keyword>
<protein>
    <recommendedName>
        <fullName evidence="7">t-SNARE coiled-coil homology domain-containing protein</fullName>
    </recommendedName>
</protein>
<keyword evidence="9" id="KW-1185">Reference proteome</keyword>
<evidence type="ECO:0000256" key="5">
    <source>
        <dbReference type="SAM" id="Coils"/>
    </source>
</evidence>
<dbReference type="GO" id="GO:0005484">
    <property type="term" value="F:SNAP receptor activity"/>
    <property type="evidence" value="ECO:0007669"/>
    <property type="project" value="TreeGrafter"/>
</dbReference>
<keyword evidence="6" id="KW-1133">Transmembrane helix</keyword>
<dbReference type="InterPro" id="IPR041875">
    <property type="entry name" value="Syntaxin-8_SNARE"/>
</dbReference>
<comment type="subcellular location">
    <subcellularLocation>
        <location evidence="1">Membrane</location>
    </subcellularLocation>
</comment>
<evidence type="ECO:0000259" key="7">
    <source>
        <dbReference type="PROSITE" id="PS50192"/>
    </source>
</evidence>
<keyword evidence="2" id="KW-0813">Transport</keyword>
<feature type="domain" description="T-SNARE coiled-coil homology" evidence="7">
    <location>
        <begin position="143"/>
        <end position="205"/>
    </location>
</feature>
<keyword evidence="4 6" id="KW-0472">Membrane</keyword>
<keyword evidence="3 5" id="KW-0175">Coiled coil</keyword>
<dbReference type="InterPro" id="IPR000727">
    <property type="entry name" value="T_SNARE_dom"/>
</dbReference>
<dbReference type="Gene3D" id="1.20.5.110">
    <property type="match status" value="1"/>
</dbReference>
<name>A0A9P0G5X0_9CUCU</name>
<evidence type="ECO:0000256" key="4">
    <source>
        <dbReference type="ARBA" id="ARBA00023136"/>
    </source>
</evidence>